<dbReference type="OrthoDB" id="9798761at2"/>
<gene>
    <name evidence="2" type="ORF">F6X53_20105</name>
</gene>
<comment type="caution">
    <text evidence="2">The sequence shown here is derived from an EMBL/GenBank/DDBJ whole genome shotgun (WGS) entry which is preliminary data.</text>
</comment>
<reference evidence="2 3" key="1">
    <citation type="submission" date="2019-09" db="EMBL/GenBank/DDBJ databases">
        <title>YIM 48816 draft genome.</title>
        <authorList>
            <person name="Jiang L."/>
        </authorList>
    </citation>
    <scope>NUCLEOTIDE SEQUENCE [LARGE SCALE GENOMIC DNA]</scope>
    <source>
        <strain evidence="2 3">YIM 48816</strain>
    </source>
</reference>
<dbReference type="InterPro" id="IPR004919">
    <property type="entry name" value="GmrSD_N"/>
</dbReference>
<dbReference type="PANTHER" id="PTHR37292:SF2">
    <property type="entry name" value="DUF262 DOMAIN-CONTAINING PROTEIN"/>
    <property type="match status" value="1"/>
</dbReference>
<organism evidence="2 3">
    <name type="scientific">Methylobacterium soli</name>
    <dbReference type="NCBI Taxonomy" id="553447"/>
    <lineage>
        <taxon>Bacteria</taxon>
        <taxon>Pseudomonadati</taxon>
        <taxon>Pseudomonadota</taxon>
        <taxon>Alphaproteobacteria</taxon>
        <taxon>Hyphomicrobiales</taxon>
        <taxon>Methylobacteriaceae</taxon>
        <taxon>Methylobacterium</taxon>
    </lineage>
</organism>
<dbReference type="AlphaFoldDB" id="A0A6L3SVB2"/>
<dbReference type="Pfam" id="PF03235">
    <property type="entry name" value="GmrSD_N"/>
    <property type="match status" value="1"/>
</dbReference>
<evidence type="ECO:0000259" key="1">
    <source>
        <dbReference type="Pfam" id="PF03235"/>
    </source>
</evidence>
<accession>A0A6L3SVB2</accession>
<keyword evidence="3" id="KW-1185">Reference proteome</keyword>
<feature type="domain" description="GmrSD restriction endonucleases N-terminal" evidence="1">
    <location>
        <begin position="3"/>
        <end position="216"/>
    </location>
</feature>
<dbReference type="Proteomes" id="UP000474159">
    <property type="component" value="Unassembled WGS sequence"/>
</dbReference>
<proteinExistence type="predicted"/>
<protein>
    <submittedName>
        <fullName evidence="2">DUF262 domain-containing protein</fullName>
    </submittedName>
</protein>
<name>A0A6L3SVB2_9HYPH</name>
<dbReference type="EMBL" id="VZZK01000023">
    <property type="protein sequence ID" value="KAB1077184.1"/>
    <property type="molecule type" value="Genomic_DNA"/>
</dbReference>
<evidence type="ECO:0000313" key="2">
    <source>
        <dbReference type="EMBL" id="KAB1077184.1"/>
    </source>
</evidence>
<evidence type="ECO:0000313" key="3">
    <source>
        <dbReference type="Proteomes" id="UP000474159"/>
    </source>
</evidence>
<sequence length="650" mass="72139">MKISTILDHIDSGHMALPEFQRGYVWNRDQVRGLFDSLYRRHPVGGLLVWGTEAKTAAHRGEGPLAAGIVKLLLDGQQRMTSLYGVVRGKAPKFFDGNAQAFTGLRFHIDTETFGFYQPVKMQDDPLWIDVTSLMQAGPAGLGKFIGQLSTDPAYSASIGTYIGRLSTLLSVTDIDLHIEEVTGPDKTLDIVVDIFNRVNSGGTKLSKGDLALAKICAEWPEARDSMKAKLKQWTDAGYHFNLDWLLRSVNTVLTGEAKFSYLHDKGALDIQDGLNRASKHIDASLNLIAGRLGIDHDQVFFGRFGVPVMVRYMDQRKGPLDAKERDKLLFWFAQAGMWGRFSGSTESFIDQDLAALEGPNGGLDALLDQLRLWHGGLQVEPGHFTGWSLGARFYPVLYMLTRMGAARDWGTGLPLRASLLGKMSRLEVHHIFPKSQLYKRNHKRAEVNALGNFCFLTKDTNLNISDRLPEEYFPEIEVKHPGALASQWIPIDPLLWRTDRYLDFLEARKTLLAAEANTRFADLLHGDTRWLASRISTIPLTTALIVGGVTSEAEELELETLNEWVADRGLPRGQVSFDYADNETGAQKAVFDLAWPDGLQPGLTGPVAVLLNETSDVLQIASAAGFRCFTTGAEFRGYVEKEIISLEVA</sequence>
<dbReference type="PANTHER" id="PTHR37292">
    <property type="entry name" value="VNG6097C"/>
    <property type="match status" value="1"/>
</dbReference>